<evidence type="ECO:0000256" key="8">
    <source>
        <dbReference type="ARBA" id="ARBA00022816"/>
    </source>
</evidence>
<comment type="similarity">
    <text evidence="16">Belongs to the NUP153 family.</text>
</comment>
<keyword evidence="6" id="KW-0677">Repeat</keyword>
<feature type="compositionally biased region" description="Polar residues" evidence="21">
    <location>
        <begin position="13"/>
        <end position="25"/>
    </location>
</feature>
<evidence type="ECO:0000313" key="23">
    <source>
        <dbReference type="EMBL" id="EDO47511.1"/>
    </source>
</evidence>
<feature type="domain" description="RanBP2-type" evidence="22">
    <location>
        <begin position="132"/>
        <end position="160"/>
    </location>
</feature>
<evidence type="ECO:0000256" key="11">
    <source>
        <dbReference type="ARBA" id="ARBA00023010"/>
    </source>
</evidence>
<evidence type="ECO:0000256" key="13">
    <source>
        <dbReference type="ARBA" id="ARBA00023132"/>
    </source>
</evidence>
<feature type="domain" description="RanBP2-type" evidence="22">
    <location>
        <begin position="22"/>
        <end position="51"/>
    </location>
</feature>
<dbReference type="STRING" id="45351.A7RLZ5"/>
<evidence type="ECO:0000256" key="5">
    <source>
        <dbReference type="ARBA" id="ARBA00022723"/>
    </source>
</evidence>
<sequence length="160" mass="16766">SKPAPSATSSTSNGLFNKQAPPTGSWTCDTCWISNKEADSRCAACQSPKPTSSGAPATPKMNINVDDNLRKKFAPPEGSWECDTCMVNNKGSDTKCVACETAKPGANSTASKTPAFGASSSTFPVLEKFAPPPGSWTCDTCMIVNKAEHLKCLACETPKP</sequence>
<evidence type="ECO:0000256" key="3">
    <source>
        <dbReference type="ARBA" id="ARBA00004567"/>
    </source>
</evidence>
<evidence type="ECO:0000313" key="24">
    <source>
        <dbReference type="Proteomes" id="UP000001593"/>
    </source>
</evidence>
<dbReference type="GO" id="GO:0003677">
    <property type="term" value="F:DNA binding"/>
    <property type="evidence" value="ECO:0007669"/>
    <property type="project" value="UniProtKB-KW"/>
</dbReference>
<dbReference type="HOGENOM" id="CLU_1656542_0_0_1"/>
<keyword evidence="24" id="KW-1185">Reference proteome</keyword>
<evidence type="ECO:0000256" key="18">
    <source>
        <dbReference type="ARBA" id="ARBA00078197"/>
    </source>
</evidence>
<feature type="non-terminal residue" evidence="23">
    <location>
        <position position="1"/>
    </location>
</feature>
<organism evidence="23 24">
    <name type="scientific">Nematostella vectensis</name>
    <name type="common">Starlet sea anemone</name>
    <dbReference type="NCBI Taxonomy" id="45351"/>
    <lineage>
        <taxon>Eukaryota</taxon>
        <taxon>Metazoa</taxon>
        <taxon>Cnidaria</taxon>
        <taxon>Anthozoa</taxon>
        <taxon>Hexacorallia</taxon>
        <taxon>Actiniaria</taxon>
        <taxon>Edwardsiidae</taxon>
        <taxon>Nematostella</taxon>
    </lineage>
</organism>
<dbReference type="PhylomeDB" id="A7RLZ5"/>
<dbReference type="EMBL" id="DS469519">
    <property type="protein sequence ID" value="EDO47511.1"/>
    <property type="molecule type" value="Genomic_DNA"/>
</dbReference>
<dbReference type="SUPFAM" id="SSF90209">
    <property type="entry name" value="Ran binding protein zinc finger-like"/>
    <property type="match status" value="3"/>
</dbReference>
<evidence type="ECO:0000256" key="2">
    <source>
        <dbReference type="ARBA" id="ARBA00004126"/>
    </source>
</evidence>
<keyword evidence="14" id="KW-0472">Membrane</keyword>
<evidence type="ECO:0000256" key="19">
    <source>
        <dbReference type="ARBA" id="ARBA00079437"/>
    </source>
</evidence>
<dbReference type="Pfam" id="PF00641">
    <property type="entry name" value="Zn_ribbon_RanBP"/>
    <property type="match status" value="3"/>
</dbReference>
<evidence type="ECO:0000256" key="16">
    <source>
        <dbReference type="ARBA" id="ARBA00060842"/>
    </source>
</evidence>
<dbReference type="InterPro" id="IPR026054">
    <property type="entry name" value="Nucleoporin"/>
</dbReference>
<evidence type="ECO:0000256" key="21">
    <source>
        <dbReference type="SAM" id="MobiDB-lite"/>
    </source>
</evidence>
<keyword evidence="5" id="KW-0479">Metal-binding</keyword>
<dbReference type="eggNOG" id="KOG4719">
    <property type="taxonomic scope" value="Eukaryota"/>
</dbReference>
<feature type="region of interest" description="Disordered" evidence="21">
    <location>
        <begin position="1"/>
        <end position="25"/>
    </location>
</feature>
<evidence type="ECO:0000256" key="9">
    <source>
        <dbReference type="ARBA" id="ARBA00022833"/>
    </source>
</evidence>
<dbReference type="GO" id="GO:0031965">
    <property type="term" value="C:nuclear membrane"/>
    <property type="evidence" value="ECO:0007669"/>
    <property type="project" value="UniProtKB-SubCell"/>
</dbReference>
<dbReference type="InParanoid" id="A7RLZ5"/>
<evidence type="ECO:0000256" key="7">
    <source>
        <dbReference type="ARBA" id="ARBA00022771"/>
    </source>
</evidence>
<reference evidence="23 24" key="1">
    <citation type="journal article" date="2007" name="Science">
        <title>Sea anemone genome reveals ancestral eumetazoan gene repertoire and genomic organization.</title>
        <authorList>
            <person name="Putnam N.H."/>
            <person name="Srivastava M."/>
            <person name="Hellsten U."/>
            <person name="Dirks B."/>
            <person name="Chapman J."/>
            <person name="Salamov A."/>
            <person name="Terry A."/>
            <person name="Shapiro H."/>
            <person name="Lindquist E."/>
            <person name="Kapitonov V.V."/>
            <person name="Jurka J."/>
            <person name="Genikhovich G."/>
            <person name="Grigoriev I.V."/>
            <person name="Lucas S.M."/>
            <person name="Steele R.E."/>
            <person name="Finnerty J.R."/>
            <person name="Technau U."/>
            <person name="Martindale M.Q."/>
            <person name="Rokhsar D.S."/>
        </authorList>
    </citation>
    <scope>NUCLEOTIDE SEQUENCE [LARGE SCALE GENOMIC DNA]</scope>
    <source>
        <strain evidence="24">CH2 X CH6</strain>
    </source>
</reference>
<dbReference type="Gene3D" id="4.10.1060.10">
    <property type="entry name" value="Zinc finger, RanBP2-type"/>
    <property type="match status" value="3"/>
</dbReference>
<dbReference type="GO" id="GO:0051028">
    <property type="term" value="P:mRNA transport"/>
    <property type="evidence" value="ECO:0007669"/>
    <property type="project" value="UniProtKB-KW"/>
</dbReference>
<keyword evidence="12" id="KW-0238">DNA-binding</keyword>
<dbReference type="AlphaFoldDB" id="A7RLZ5"/>
<keyword evidence="7 20" id="KW-0863">Zinc-finger</keyword>
<dbReference type="InterPro" id="IPR001876">
    <property type="entry name" value="Znf_RanBP2"/>
</dbReference>
<keyword evidence="8" id="KW-0509">mRNA transport</keyword>
<accession>A7RLZ5</accession>
<evidence type="ECO:0000259" key="22">
    <source>
        <dbReference type="PROSITE" id="PS50199"/>
    </source>
</evidence>
<evidence type="ECO:0000256" key="10">
    <source>
        <dbReference type="ARBA" id="ARBA00022927"/>
    </source>
</evidence>
<feature type="region of interest" description="Disordered" evidence="21">
    <location>
        <begin position="44"/>
        <end position="64"/>
    </location>
</feature>
<dbReference type="InterPro" id="IPR036443">
    <property type="entry name" value="Znf_RanBP2_sf"/>
</dbReference>
<dbReference type="GO" id="GO:0008270">
    <property type="term" value="F:zinc ion binding"/>
    <property type="evidence" value="ECO:0007669"/>
    <property type="project" value="UniProtKB-KW"/>
</dbReference>
<dbReference type="GO" id="GO:0005643">
    <property type="term" value="C:nuclear pore"/>
    <property type="evidence" value="ECO:0007669"/>
    <property type="project" value="UniProtKB-SubCell"/>
</dbReference>
<gene>
    <name evidence="23" type="ORF">NEMVEDRAFT_v1g86195</name>
</gene>
<comment type="subcellular location">
    <subcellularLocation>
        <location evidence="2">Nucleus membrane</location>
    </subcellularLocation>
    <subcellularLocation>
        <location evidence="3">Nucleus</location>
        <location evidence="3">Nuclear pore complex</location>
    </subcellularLocation>
</comment>
<evidence type="ECO:0000256" key="1">
    <source>
        <dbReference type="ARBA" id="ARBA00001947"/>
    </source>
</evidence>
<name>A7RLZ5_NEMVE</name>
<keyword evidence="13" id="KW-0906">Nuclear pore complex</keyword>
<dbReference type="PROSITE" id="PS01358">
    <property type="entry name" value="ZF_RANBP2_1"/>
    <property type="match status" value="3"/>
</dbReference>
<dbReference type="GO" id="GO:0015031">
    <property type="term" value="P:protein transport"/>
    <property type="evidence" value="ECO:0007669"/>
    <property type="project" value="UniProtKB-KW"/>
</dbReference>
<feature type="domain" description="RanBP2-type" evidence="22">
    <location>
        <begin position="76"/>
        <end position="105"/>
    </location>
</feature>
<proteinExistence type="inferred from homology"/>
<keyword evidence="10" id="KW-0653">Protein transport</keyword>
<dbReference type="PANTHER" id="PTHR23193:SF23">
    <property type="entry name" value="NUCLEAR PORE COMPLEX PROTEIN NUP153"/>
    <property type="match status" value="1"/>
</dbReference>
<protein>
    <recommendedName>
        <fullName evidence="17">Nuclear pore complex protein Nup153</fullName>
    </recommendedName>
    <alternativeName>
        <fullName evidence="19">153 kDa nucleoporin</fullName>
    </alternativeName>
    <alternativeName>
        <fullName evidence="18">Nucleoporin Nup153</fullName>
    </alternativeName>
</protein>
<dbReference type="Proteomes" id="UP000001593">
    <property type="component" value="Unassembled WGS sequence"/>
</dbReference>
<keyword evidence="4" id="KW-0813">Transport</keyword>
<comment type="cofactor">
    <cofactor evidence="1">
        <name>Zn(2+)</name>
        <dbReference type="ChEBI" id="CHEBI:29105"/>
    </cofactor>
</comment>
<evidence type="ECO:0000256" key="6">
    <source>
        <dbReference type="ARBA" id="ARBA00022737"/>
    </source>
</evidence>
<evidence type="ECO:0000256" key="4">
    <source>
        <dbReference type="ARBA" id="ARBA00022448"/>
    </source>
</evidence>
<feature type="non-terminal residue" evidence="23">
    <location>
        <position position="160"/>
    </location>
</feature>
<evidence type="ECO:0000256" key="15">
    <source>
        <dbReference type="ARBA" id="ARBA00023242"/>
    </source>
</evidence>
<keyword evidence="9" id="KW-0862">Zinc</keyword>
<dbReference type="PANTHER" id="PTHR23193">
    <property type="entry name" value="NUCLEAR PORE COMPLEX PROTEIN NUP"/>
    <property type="match status" value="1"/>
</dbReference>
<dbReference type="PROSITE" id="PS50199">
    <property type="entry name" value="ZF_RANBP2_2"/>
    <property type="match status" value="3"/>
</dbReference>
<keyword evidence="11" id="KW-0811">Translocation</keyword>
<evidence type="ECO:0000256" key="17">
    <source>
        <dbReference type="ARBA" id="ARBA00068609"/>
    </source>
</evidence>
<feature type="compositionally biased region" description="Low complexity" evidence="21">
    <location>
        <begin position="1"/>
        <end position="12"/>
    </location>
</feature>
<keyword evidence="15" id="KW-0539">Nucleus</keyword>
<dbReference type="SMART" id="SM00547">
    <property type="entry name" value="ZnF_RBZ"/>
    <property type="match status" value="3"/>
</dbReference>
<evidence type="ECO:0000256" key="20">
    <source>
        <dbReference type="PROSITE-ProRule" id="PRU00322"/>
    </source>
</evidence>
<evidence type="ECO:0000256" key="14">
    <source>
        <dbReference type="ARBA" id="ARBA00023136"/>
    </source>
</evidence>
<evidence type="ECO:0000256" key="12">
    <source>
        <dbReference type="ARBA" id="ARBA00023125"/>
    </source>
</evidence>
<dbReference type="FunFam" id="4.10.1060.10:FF:000001">
    <property type="entry name" value="Nuclear pore complex protein Nup153"/>
    <property type="match status" value="3"/>
</dbReference>